<protein>
    <submittedName>
        <fullName evidence="2">YesL family protein</fullName>
    </submittedName>
</protein>
<evidence type="ECO:0000313" key="2">
    <source>
        <dbReference type="EMBL" id="MFB9761354.1"/>
    </source>
</evidence>
<reference evidence="2 3" key="1">
    <citation type="submission" date="2024-09" db="EMBL/GenBank/DDBJ databases">
        <authorList>
            <person name="Sun Q."/>
            <person name="Mori K."/>
        </authorList>
    </citation>
    <scope>NUCLEOTIDE SEQUENCE [LARGE SCALE GENOMIC DNA]</scope>
    <source>
        <strain evidence="2 3">JCM 11201</strain>
    </source>
</reference>
<keyword evidence="1" id="KW-0812">Transmembrane</keyword>
<evidence type="ECO:0000313" key="3">
    <source>
        <dbReference type="Proteomes" id="UP001589609"/>
    </source>
</evidence>
<feature type="transmembrane region" description="Helical" evidence="1">
    <location>
        <begin position="20"/>
        <end position="41"/>
    </location>
</feature>
<feature type="transmembrane region" description="Helical" evidence="1">
    <location>
        <begin position="145"/>
        <end position="169"/>
    </location>
</feature>
<evidence type="ECO:0000256" key="1">
    <source>
        <dbReference type="SAM" id="Phobius"/>
    </source>
</evidence>
<feature type="transmembrane region" description="Helical" evidence="1">
    <location>
        <begin position="108"/>
        <end position="133"/>
    </location>
</feature>
<comment type="caution">
    <text evidence="2">The sequence shown here is derived from an EMBL/GenBank/DDBJ whole genome shotgun (WGS) entry which is preliminary data.</text>
</comment>
<dbReference type="RefSeq" id="WP_379951540.1">
    <property type="nucleotide sequence ID" value="NZ_JBHMAF010000193.1"/>
</dbReference>
<name>A0ABV5WL43_9BACI</name>
<dbReference type="PROSITE" id="PS51257">
    <property type="entry name" value="PROKAR_LIPOPROTEIN"/>
    <property type="match status" value="1"/>
</dbReference>
<feature type="transmembrane region" description="Helical" evidence="1">
    <location>
        <begin position="175"/>
        <end position="196"/>
    </location>
</feature>
<proteinExistence type="predicted"/>
<dbReference type="Proteomes" id="UP001589609">
    <property type="component" value="Unassembled WGS sequence"/>
</dbReference>
<dbReference type="InterPro" id="IPR006938">
    <property type="entry name" value="DUF624"/>
</dbReference>
<keyword evidence="1" id="KW-1133">Transmembrane helix</keyword>
<dbReference type="EMBL" id="JBHMAF010000193">
    <property type="protein sequence ID" value="MFB9761354.1"/>
    <property type="molecule type" value="Genomic_DNA"/>
</dbReference>
<feature type="transmembrane region" description="Helical" evidence="1">
    <location>
        <begin position="78"/>
        <end position="96"/>
    </location>
</feature>
<dbReference type="Pfam" id="PF04854">
    <property type="entry name" value="DUF624"/>
    <property type="match status" value="1"/>
</dbReference>
<keyword evidence="1" id="KW-0472">Membrane</keyword>
<gene>
    <name evidence="2" type="ORF">ACFFMS_24210</name>
</gene>
<organism evidence="2 3">
    <name type="scientific">Ectobacillus funiculus</name>
    <dbReference type="NCBI Taxonomy" id="137993"/>
    <lineage>
        <taxon>Bacteria</taxon>
        <taxon>Bacillati</taxon>
        <taxon>Bacillota</taxon>
        <taxon>Bacilli</taxon>
        <taxon>Bacillales</taxon>
        <taxon>Bacillaceae</taxon>
        <taxon>Ectobacillus</taxon>
    </lineage>
</organism>
<keyword evidence="3" id="KW-1185">Reference proteome</keyword>
<sequence length="210" mass="24098">MQQKAFSILKISDWILKLAYLNALFIAFSFLGCLIGGFFPATTAMLTVIRKWLMGDTEIPVFSTFWVSYKKDFLRSNLLGYILTFIGFTIFMYYLLLNQTVSEVAVWLRYPLVIITIIYIAFLLYVFPVFVHYEMKIPQILKTTFLIMSVSPLSTIMLIAAGIILYFTMSNFPGLIPLFGGSLIGFIVMWSSYLAFSQLKQKEEKTVVLD</sequence>
<accession>A0ABV5WL43</accession>